<accession>A0A0E3C1H4</accession>
<evidence type="ECO:0000313" key="1">
    <source>
        <dbReference type="EMBL" id="KGG90973.1"/>
    </source>
</evidence>
<gene>
    <name evidence="1" type="ORF">P245_14515</name>
</gene>
<dbReference type="RefSeq" id="WP_034379972.1">
    <property type="nucleotide sequence ID" value="NZ_AWTN01000094.1"/>
</dbReference>
<dbReference type="EMBL" id="AWTN01000094">
    <property type="protein sequence ID" value="KGG90973.1"/>
    <property type="molecule type" value="Genomic_DNA"/>
</dbReference>
<dbReference type="Proteomes" id="UP000029567">
    <property type="component" value="Unassembled WGS sequence"/>
</dbReference>
<sequence>MIQPLNPAFFGKVVPLAGERKPLSTSRITRLLWPEYERLPDGRYLIERWMENRCCNRMQVGARTVYVFNDYGFLVPVEDWGRAWY</sequence>
<name>A0A0E3C1H4_9BURK</name>
<reference evidence="1 2" key="1">
    <citation type="submission" date="2013-09" db="EMBL/GenBank/DDBJ databases">
        <title>High correlation between genotypes and phenotypes of environmental bacteria Comamonas testosteroni strains.</title>
        <authorList>
            <person name="Liu L."/>
            <person name="Zhu W."/>
            <person name="Xia X."/>
            <person name="Xu B."/>
            <person name="Luo M."/>
            <person name="Wang G."/>
        </authorList>
    </citation>
    <scope>NUCLEOTIDE SEQUENCE [LARGE SCALE GENOMIC DNA]</scope>
    <source>
        <strain evidence="1 2">JL14</strain>
    </source>
</reference>
<evidence type="ECO:0000313" key="2">
    <source>
        <dbReference type="Proteomes" id="UP000029567"/>
    </source>
</evidence>
<dbReference type="AlphaFoldDB" id="A0A0E3C1H4"/>
<organism evidence="1 2">
    <name type="scientific">Comamonas thiooxydans</name>
    <dbReference type="NCBI Taxonomy" id="363952"/>
    <lineage>
        <taxon>Bacteria</taxon>
        <taxon>Pseudomonadati</taxon>
        <taxon>Pseudomonadota</taxon>
        <taxon>Betaproteobacteria</taxon>
        <taxon>Burkholderiales</taxon>
        <taxon>Comamonadaceae</taxon>
        <taxon>Comamonas</taxon>
    </lineage>
</organism>
<proteinExistence type="predicted"/>
<protein>
    <submittedName>
        <fullName evidence="1">Uncharacterized protein</fullName>
    </submittedName>
</protein>
<comment type="caution">
    <text evidence="1">The sequence shown here is derived from an EMBL/GenBank/DDBJ whole genome shotgun (WGS) entry which is preliminary data.</text>
</comment>